<feature type="region of interest" description="Disordered" evidence="1">
    <location>
        <begin position="1"/>
        <end position="453"/>
    </location>
</feature>
<dbReference type="AlphaFoldDB" id="A0A7W8C4T7"/>
<feature type="compositionally biased region" description="Low complexity" evidence="1">
    <location>
        <begin position="440"/>
        <end position="453"/>
    </location>
</feature>
<organism evidence="2 3">
    <name type="scientific">Desulfovibrio intestinalis</name>
    <dbReference type="NCBI Taxonomy" id="58621"/>
    <lineage>
        <taxon>Bacteria</taxon>
        <taxon>Pseudomonadati</taxon>
        <taxon>Thermodesulfobacteriota</taxon>
        <taxon>Desulfovibrionia</taxon>
        <taxon>Desulfovibrionales</taxon>
        <taxon>Desulfovibrionaceae</taxon>
        <taxon>Desulfovibrio</taxon>
    </lineage>
</organism>
<feature type="compositionally biased region" description="Low complexity" evidence="1">
    <location>
        <begin position="484"/>
        <end position="506"/>
    </location>
</feature>
<dbReference type="EMBL" id="JACHGO010000008">
    <property type="protein sequence ID" value="MBB5144447.1"/>
    <property type="molecule type" value="Genomic_DNA"/>
</dbReference>
<protein>
    <submittedName>
        <fullName evidence="2">Uncharacterized protein</fullName>
    </submittedName>
</protein>
<gene>
    <name evidence="2" type="ORF">HNQ38_002562</name>
</gene>
<sequence>MAAQNTHENTEEIIDLTELIEKGSVPETDEAAESRTADENADLHSHMRSLNDQAQHSEAEAEIDNLLAQMDSMDEDATAEMSFQPAEADDESTSEAADTQADAITGMSPDFPPVRMPDGHIVDPHEELHMPGMGDVDSLLNSLDIPPQPRAQGAAAPSPKDTDDAVDKMLGSLGGASCPTPEDFAPNAEQNAQADPMGLDELLAAGTMPEPVISDELEALLREANPATAQPAPSKPQPAEQRAAAPVQATAPTQAAPAAAPQADAPAHGLNEDLDALLHSIMADQPAPSPAQTQAQPAASQEPAQTTPHDALDAQTEQNMVDTPQVPASAPVSEPDSGPTPEPATPESAAPAADSASDPVSDLAADLDMLLASINGPESASAGKGTDQTTASDPAKNNETLEFDLDALLAAADAEERGLQPSTAEPQAEAVQPSVEDVPAAHQEPPVAAQPQAAPIAPELSLDEILDANVTVEPDAVAQMLDQAGSAAAAAPAAASVASSAPASTADQISAQDMSALVERLDQYAAQLQQADDRVSALESAVAEARAEAEQARTEADEARATAQQAQTALDEALASAQSAHENVAQTATEALHTAQGAAEAAASAAAQQQSDKPESTPFPEDLFATDHPLHQRLLELISATAAKTAAEVATEAAAEAAATAARQAADEAVQSAMSQTEAKPQAEQEDPALLETLLDERMHAVNLTVKGASARLDSVEDRLDELEPRFNDRVEKAAAAAAARILREEIGRLLESE</sequence>
<accession>A0A7W8C4T7</accession>
<evidence type="ECO:0000313" key="2">
    <source>
        <dbReference type="EMBL" id="MBB5144447.1"/>
    </source>
</evidence>
<evidence type="ECO:0000256" key="1">
    <source>
        <dbReference type="SAM" id="MobiDB-lite"/>
    </source>
</evidence>
<dbReference type="RefSeq" id="WP_183721426.1">
    <property type="nucleotide sequence ID" value="NZ_JACHGO010000008.1"/>
</dbReference>
<feature type="region of interest" description="Disordered" evidence="1">
    <location>
        <begin position="538"/>
        <end position="622"/>
    </location>
</feature>
<keyword evidence="3" id="KW-1185">Reference proteome</keyword>
<proteinExistence type="predicted"/>
<reference evidence="2 3" key="1">
    <citation type="submission" date="2020-08" db="EMBL/GenBank/DDBJ databases">
        <title>Genomic Encyclopedia of Type Strains, Phase IV (KMG-IV): sequencing the most valuable type-strain genomes for metagenomic binning, comparative biology and taxonomic classification.</title>
        <authorList>
            <person name="Goeker M."/>
        </authorList>
    </citation>
    <scope>NUCLEOTIDE SEQUENCE [LARGE SCALE GENOMIC DNA]</scope>
    <source>
        <strain evidence="2 3">DSM 11275</strain>
    </source>
</reference>
<comment type="caution">
    <text evidence="2">The sequence shown here is derived from an EMBL/GenBank/DDBJ whole genome shotgun (WGS) entry which is preliminary data.</text>
</comment>
<feature type="compositionally biased region" description="Basic and acidic residues" evidence="1">
    <location>
        <begin position="32"/>
        <end position="45"/>
    </location>
</feature>
<feature type="compositionally biased region" description="Low complexity" evidence="1">
    <location>
        <begin position="561"/>
        <end position="575"/>
    </location>
</feature>
<feature type="compositionally biased region" description="Low complexity" evidence="1">
    <location>
        <begin position="150"/>
        <end position="159"/>
    </location>
</feature>
<feature type="compositionally biased region" description="Polar residues" evidence="1">
    <location>
        <begin position="386"/>
        <end position="400"/>
    </location>
</feature>
<feature type="compositionally biased region" description="Low complexity" evidence="1">
    <location>
        <begin position="345"/>
        <end position="372"/>
    </location>
</feature>
<feature type="compositionally biased region" description="Low complexity" evidence="1">
    <location>
        <begin position="290"/>
        <end position="308"/>
    </location>
</feature>
<feature type="compositionally biased region" description="Basic and acidic residues" evidence="1">
    <location>
        <begin position="117"/>
        <end position="129"/>
    </location>
</feature>
<dbReference type="Proteomes" id="UP000539075">
    <property type="component" value="Unassembled WGS sequence"/>
</dbReference>
<feature type="compositionally biased region" description="Basic and acidic residues" evidence="1">
    <location>
        <begin position="545"/>
        <end position="560"/>
    </location>
</feature>
<feature type="compositionally biased region" description="Polar residues" evidence="1">
    <location>
        <begin position="576"/>
        <end position="589"/>
    </location>
</feature>
<evidence type="ECO:0000313" key="3">
    <source>
        <dbReference type="Proteomes" id="UP000539075"/>
    </source>
</evidence>
<feature type="compositionally biased region" description="Low complexity" evidence="1">
    <location>
        <begin position="595"/>
        <end position="610"/>
    </location>
</feature>
<name>A0A7W8C4T7_9BACT</name>
<feature type="compositionally biased region" description="Low complexity" evidence="1">
    <location>
        <begin position="237"/>
        <end position="267"/>
    </location>
</feature>
<feature type="region of interest" description="Disordered" evidence="1">
    <location>
        <begin position="484"/>
        <end position="508"/>
    </location>
</feature>